<dbReference type="Proteomes" id="UP000464378">
    <property type="component" value="Chromosome"/>
</dbReference>
<evidence type="ECO:0000256" key="1">
    <source>
        <dbReference type="ARBA" id="ARBA00010641"/>
    </source>
</evidence>
<comment type="similarity">
    <text evidence="1">Belongs to the sigma-70 factor family. ECF subfamily.</text>
</comment>
<keyword evidence="5" id="KW-0804">Transcription</keyword>
<dbReference type="GO" id="GO:0016987">
    <property type="term" value="F:sigma factor activity"/>
    <property type="evidence" value="ECO:0007669"/>
    <property type="project" value="UniProtKB-KW"/>
</dbReference>
<dbReference type="InterPro" id="IPR013324">
    <property type="entry name" value="RNA_pol_sigma_r3/r4-like"/>
</dbReference>
<keyword evidence="3" id="KW-0731">Sigma factor</keyword>
<reference evidence="8" key="1">
    <citation type="submission" date="2019-04" db="EMBL/GenBank/DDBJ databases">
        <authorList>
            <consortium name="Science for Life Laboratories"/>
        </authorList>
    </citation>
    <scope>NUCLEOTIDE SEQUENCE</scope>
    <source>
        <strain evidence="8">MBLW1</strain>
    </source>
</reference>
<evidence type="ECO:0000313" key="8">
    <source>
        <dbReference type="EMBL" id="VIP02464.1"/>
    </source>
</evidence>
<dbReference type="RefSeq" id="WP_162657638.1">
    <property type="nucleotide sequence ID" value="NZ_LR593887.1"/>
</dbReference>
<evidence type="ECO:0008006" key="10">
    <source>
        <dbReference type="Google" id="ProtNLM"/>
    </source>
</evidence>
<dbReference type="SUPFAM" id="SSF88659">
    <property type="entry name" value="Sigma3 and sigma4 domains of RNA polymerase sigma factors"/>
    <property type="match status" value="1"/>
</dbReference>
<dbReference type="InterPro" id="IPR007627">
    <property type="entry name" value="RNA_pol_sigma70_r2"/>
</dbReference>
<evidence type="ECO:0000259" key="6">
    <source>
        <dbReference type="Pfam" id="PF04542"/>
    </source>
</evidence>
<dbReference type="AlphaFoldDB" id="A0A6C2YM75"/>
<evidence type="ECO:0000256" key="2">
    <source>
        <dbReference type="ARBA" id="ARBA00023015"/>
    </source>
</evidence>
<evidence type="ECO:0000259" key="7">
    <source>
        <dbReference type="Pfam" id="PF08281"/>
    </source>
</evidence>
<name>A0A6C2YM75_9BACT</name>
<sequence>MNSLVAVLAEPDRDAELMLLVQQDDIHAYHELVNRHWSSVYGKMVRRLGDRHDAEDMAQNVFLRIYRSRKRYRASARFTTWLYHIAQNVAKNAIRSRKRRPTIPVGDFFQNENLEETRTLLDWSPPERVLEQRETQQRVQNAISQLEGRQRIALEMHCSNHSHREIADSLAMSSKAIKSLLYRARLQLREELENTSEYSD</sequence>
<feature type="domain" description="RNA polymerase sigma factor 70 region 4 type 2" evidence="7">
    <location>
        <begin position="137"/>
        <end position="188"/>
    </location>
</feature>
<feature type="domain" description="RNA polymerase sigma-70 region 2" evidence="6">
    <location>
        <begin position="32"/>
        <end position="100"/>
    </location>
</feature>
<dbReference type="Pfam" id="PF04542">
    <property type="entry name" value="Sigma70_r2"/>
    <property type="match status" value="1"/>
</dbReference>
<dbReference type="PANTHER" id="PTHR43133:SF8">
    <property type="entry name" value="RNA POLYMERASE SIGMA FACTOR HI_1459-RELATED"/>
    <property type="match status" value="1"/>
</dbReference>
<dbReference type="InterPro" id="IPR014284">
    <property type="entry name" value="RNA_pol_sigma-70_dom"/>
</dbReference>
<proteinExistence type="inferred from homology"/>
<dbReference type="PANTHER" id="PTHR43133">
    <property type="entry name" value="RNA POLYMERASE ECF-TYPE SIGMA FACTO"/>
    <property type="match status" value="1"/>
</dbReference>
<dbReference type="SUPFAM" id="SSF88946">
    <property type="entry name" value="Sigma2 domain of RNA polymerase sigma factors"/>
    <property type="match status" value="1"/>
</dbReference>
<organism evidence="8">
    <name type="scientific">Tuwongella immobilis</name>
    <dbReference type="NCBI Taxonomy" id="692036"/>
    <lineage>
        <taxon>Bacteria</taxon>
        <taxon>Pseudomonadati</taxon>
        <taxon>Planctomycetota</taxon>
        <taxon>Planctomycetia</taxon>
        <taxon>Gemmatales</taxon>
        <taxon>Gemmataceae</taxon>
        <taxon>Tuwongella</taxon>
    </lineage>
</organism>
<dbReference type="Gene3D" id="1.10.10.10">
    <property type="entry name" value="Winged helix-like DNA-binding domain superfamily/Winged helix DNA-binding domain"/>
    <property type="match status" value="1"/>
</dbReference>
<dbReference type="GO" id="GO:0003677">
    <property type="term" value="F:DNA binding"/>
    <property type="evidence" value="ECO:0007669"/>
    <property type="project" value="UniProtKB-KW"/>
</dbReference>
<keyword evidence="9" id="KW-1185">Reference proteome</keyword>
<accession>A0A6C2YM75</accession>
<evidence type="ECO:0000256" key="5">
    <source>
        <dbReference type="ARBA" id="ARBA00023163"/>
    </source>
</evidence>
<dbReference type="GO" id="GO:0006352">
    <property type="term" value="P:DNA-templated transcription initiation"/>
    <property type="evidence" value="ECO:0007669"/>
    <property type="project" value="InterPro"/>
</dbReference>
<gene>
    <name evidence="8" type="ORF">GMBLW1_14960</name>
</gene>
<dbReference type="InParanoid" id="A0A6C2YM75"/>
<dbReference type="Pfam" id="PF08281">
    <property type="entry name" value="Sigma70_r4_2"/>
    <property type="match status" value="1"/>
</dbReference>
<evidence type="ECO:0000313" key="9">
    <source>
        <dbReference type="Proteomes" id="UP000464378"/>
    </source>
</evidence>
<dbReference type="Gene3D" id="1.10.1740.10">
    <property type="match status" value="1"/>
</dbReference>
<dbReference type="NCBIfam" id="TIGR02937">
    <property type="entry name" value="sigma70-ECF"/>
    <property type="match status" value="1"/>
</dbReference>
<evidence type="ECO:0000256" key="3">
    <source>
        <dbReference type="ARBA" id="ARBA00023082"/>
    </source>
</evidence>
<dbReference type="InterPro" id="IPR036388">
    <property type="entry name" value="WH-like_DNA-bd_sf"/>
</dbReference>
<dbReference type="EMBL" id="LR586016">
    <property type="protein sequence ID" value="VIP02464.1"/>
    <property type="molecule type" value="Genomic_DNA"/>
</dbReference>
<dbReference type="EMBL" id="LR593887">
    <property type="protein sequence ID" value="VTS01478.1"/>
    <property type="molecule type" value="Genomic_DNA"/>
</dbReference>
<dbReference type="KEGG" id="tim:GMBLW1_14960"/>
<protein>
    <recommendedName>
        <fullName evidence="10">RNA polymerase sigma-70 region 2 domain-containing protein</fullName>
    </recommendedName>
</protein>
<evidence type="ECO:0000256" key="4">
    <source>
        <dbReference type="ARBA" id="ARBA00023125"/>
    </source>
</evidence>
<keyword evidence="4" id="KW-0238">DNA-binding</keyword>
<dbReference type="InterPro" id="IPR013249">
    <property type="entry name" value="RNA_pol_sigma70_r4_t2"/>
</dbReference>
<dbReference type="InterPro" id="IPR039425">
    <property type="entry name" value="RNA_pol_sigma-70-like"/>
</dbReference>
<dbReference type="InterPro" id="IPR013325">
    <property type="entry name" value="RNA_pol_sigma_r2"/>
</dbReference>
<keyword evidence="2" id="KW-0805">Transcription regulation</keyword>